<feature type="transmembrane region" description="Helical" evidence="9">
    <location>
        <begin position="117"/>
        <end position="138"/>
    </location>
</feature>
<name>A0A4U0NWM9_9ACTN</name>
<comment type="subcellular location">
    <subcellularLocation>
        <location evidence="1 9">Cell membrane</location>
        <topology evidence="1 9">Multi-pass membrane protein</topology>
    </subcellularLocation>
</comment>
<evidence type="ECO:0000256" key="1">
    <source>
        <dbReference type="ARBA" id="ARBA00004651"/>
    </source>
</evidence>
<evidence type="ECO:0000259" key="10">
    <source>
        <dbReference type="PROSITE" id="PS50928"/>
    </source>
</evidence>
<keyword evidence="12" id="KW-1185">Reference proteome</keyword>
<keyword evidence="8 9" id="KW-0472">Membrane</keyword>
<dbReference type="PANTHER" id="PTHR32243:SF50">
    <property type="entry name" value="MALTOSE_MALTODEXTRIN TRANSPORT SYSTEM PERMEASE PROTEIN MALG"/>
    <property type="match status" value="1"/>
</dbReference>
<dbReference type="InterPro" id="IPR050901">
    <property type="entry name" value="BP-dep_ABC_trans_perm"/>
</dbReference>
<comment type="caution">
    <text evidence="11">The sequence shown here is derived from an EMBL/GenBank/DDBJ whole genome shotgun (WGS) entry which is preliminary data.</text>
</comment>
<feature type="transmembrane region" description="Helical" evidence="9">
    <location>
        <begin position="19"/>
        <end position="40"/>
    </location>
</feature>
<dbReference type="PANTHER" id="PTHR32243">
    <property type="entry name" value="MALTOSE TRANSPORT SYSTEM PERMEASE-RELATED"/>
    <property type="match status" value="1"/>
</dbReference>
<feature type="transmembrane region" description="Helical" evidence="9">
    <location>
        <begin position="248"/>
        <end position="269"/>
    </location>
</feature>
<dbReference type="SUPFAM" id="SSF161098">
    <property type="entry name" value="MetI-like"/>
    <property type="match status" value="1"/>
</dbReference>
<dbReference type="PROSITE" id="PS50928">
    <property type="entry name" value="ABC_TM1"/>
    <property type="match status" value="1"/>
</dbReference>
<evidence type="ECO:0000256" key="8">
    <source>
        <dbReference type="ARBA" id="ARBA00023136"/>
    </source>
</evidence>
<reference evidence="11 12" key="1">
    <citation type="submission" date="2019-04" db="EMBL/GenBank/DDBJ databases">
        <title>Streptomyces piniterrae sp. nov., a heliquinomycin-producing actinomycete isolated from rhizosphere soil of Pinus yunnanensis.</title>
        <authorList>
            <person name="Zhuang X."/>
            <person name="Zhao J."/>
        </authorList>
    </citation>
    <scope>NUCLEOTIDE SEQUENCE [LARGE SCALE GENOMIC DNA]</scope>
    <source>
        <strain evidence="12">jys28</strain>
    </source>
</reference>
<keyword evidence="6 9" id="KW-0812">Transmembrane</keyword>
<evidence type="ECO:0000313" key="11">
    <source>
        <dbReference type="EMBL" id="TJZ59050.1"/>
    </source>
</evidence>
<sequence>MTAATAGPLERGTRTSRTLVRVVLALALIWTLVPLGWMLLSSLKPTAEVTASTPDLWFAPTLEHYRNLFGGANNLWPYLSNSVIAAGASALLATALGALAGYGLARTRARGKKHLSFWIISTRMAPIAAVVLPIFLIFRFLGLIDTLPGLVLAYLSFNLPFAIWLLSAFFAEVPASLEESAQVAGCTNWQAFRYVVLPLTRPGLVTTFVLCLVFAWNDYAFALVLSGPHTQTLPIAASQLVTQTGIDWGQLTAIGTVVVVPMMLVGLAVRRWLVTGLTMGAVTGE</sequence>
<protein>
    <submittedName>
        <fullName evidence="11">Carbohydrate ABC transporter permease</fullName>
    </submittedName>
</protein>
<dbReference type="OrthoDB" id="9794684at2"/>
<feature type="transmembrane region" description="Helical" evidence="9">
    <location>
        <begin position="83"/>
        <end position="105"/>
    </location>
</feature>
<feature type="transmembrane region" description="Helical" evidence="9">
    <location>
        <begin position="150"/>
        <end position="171"/>
    </location>
</feature>
<accession>A0A4U0NWM9</accession>
<evidence type="ECO:0000256" key="6">
    <source>
        <dbReference type="ARBA" id="ARBA00022692"/>
    </source>
</evidence>
<evidence type="ECO:0000256" key="5">
    <source>
        <dbReference type="ARBA" id="ARBA00022597"/>
    </source>
</evidence>
<evidence type="ECO:0000256" key="4">
    <source>
        <dbReference type="ARBA" id="ARBA00022475"/>
    </source>
</evidence>
<dbReference type="Proteomes" id="UP000308697">
    <property type="component" value="Unassembled WGS sequence"/>
</dbReference>
<dbReference type="InterPro" id="IPR000515">
    <property type="entry name" value="MetI-like"/>
</dbReference>
<evidence type="ECO:0000256" key="3">
    <source>
        <dbReference type="ARBA" id="ARBA00022448"/>
    </source>
</evidence>
<dbReference type="Pfam" id="PF00528">
    <property type="entry name" value="BPD_transp_1"/>
    <property type="match status" value="1"/>
</dbReference>
<dbReference type="InterPro" id="IPR035906">
    <property type="entry name" value="MetI-like_sf"/>
</dbReference>
<evidence type="ECO:0000256" key="9">
    <source>
        <dbReference type="RuleBase" id="RU363032"/>
    </source>
</evidence>
<keyword evidence="3 9" id="KW-0813">Transport</keyword>
<gene>
    <name evidence="11" type="ORF">FCH28_02605</name>
</gene>
<evidence type="ECO:0000256" key="7">
    <source>
        <dbReference type="ARBA" id="ARBA00022989"/>
    </source>
</evidence>
<organism evidence="11 12">
    <name type="scientific">Streptomyces piniterrae</name>
    <dbReference type="NCBI Taxonomy" id="2571125"/>
    <lineage>
        <taxon>Bacteria</taxon>
        <taxon>Bacillati</taxon>
        <taxon>Actinomycetota</taxon>
        <taxon>Actinomycetes</taxon>
        <taxon>Kitasatosporales</taxon>
        <taxon>Streptomycetaceae</taxon>
        <taxon>Streptomyces</taxon>
    </lineage>
</organism>
<proteinExistence type="inferred from homology"/>
<keyword evidence="4" id="KW-1003">Cell membrane</keyword>
<evidence type="ECO:0000313" key="12">
    <source>
        <dbReference type="Proteomes" id="UP000308697"/>
    </source>
</evidence>
<feature type="domain" description="ABC transmembrane type-1" evidence="10">
    <location>
        <begin position="79"/>
        <end position="269"/>
    </location>
</feature>
<evidence type="ECO:0000256" key="2">
    <source>
        <dbReference type="ARBA" id="ARBA00009047"/>
    </source>
</evidence>
<dbReference type="GO" id="GO:0005886">
    <property type="term" value="C:plasma membrane"/>
    <property type="evidence" value="ECO:0007669"/>
    <property type="project" value="UniProtKB-SubCell"/>
</dbReference>
<dbReference type="GO" id="GO:0055085">
    <property type="term" value="P:transmembrane transport"/>
    <property type="evidence" value="ECO:0007669"/>
    <property type="project" value="InterPro"/>
</dbReference>
<dbReference type="EMBL" id="SUMB01000001">
    <property type="protein sequence ID" value="TJZ59050.1"/>
    <property type="molecule type" value="Genomic_DNA"/>
</dbReference>
<dbReference type="RefSeq" id="WP_136738002.1">
    <property type="nucleotide sequence ID" value="NZ_SUMB01000001.1"/>
</dbReference>
<dbReference type="Gene3D" id="1.10.3720.10">
    <property type="entry name" value="MetI-like"/>
    <property type="match status" value="1"/>
</dbReference>
<keyword evidence="5" id="KW-0762">Sugar transport</keyword>
<keyword evidence="7 9" id="KW-1133">Transmembrane helix</keyword>
<dbReference type="CDD" id="cd06261">
    <property type="entry name" value="TM_PBP2"/>
    <property type="match status" value="1"/>
</dbReference>
<dbReference type="AlphaFoldDB" id="A0A4U0NWM9"/>
<feature type="transmembrane region" description="Helical" evidence="9">
    <location>
        <begin position="192"/>
        <end position="216"/>
    </location>
</feature>
<comment type="similarity">
    <text evidence="2">Belongs to the binding-protein-dependent transport system permease family. MalFG subfamily.</text>
</comment>